<sequence length="114" mass="12721">MPTVDSLPIEQKVAFRRKSVQVMRDLFDLSALMVSVEDYQKAKDNFFSPAQKIWFMFGGTIKRLEPGLGNQIESHINAINPLLDQAAPNRALTASLDELKRLMASAVTISDAKL</sequence>
<protein>
    <submittedName>
        <fullName evidence="1">Uncharacterized protein</fullName>
    </submittedName>
</protein>
<dbReference type="HOGENOM" id="CLU_2115617_0_0_3"/>
<dbReference type="AlphaFoldDB" id="B0C6N9"/>
<gene>
    <name evidence="1" type="ordered locus">AM1_2588</name>
</gene>
<name>B0C6N9_ACAM1</name>
<dbReference type="KEGG" id="amr:AM1_2588"/>
<proteinExistence type="predicted"/>
<evidence type="ECO:0000313" key="2">
    <source>
        <dbReference type="Proteomes" id="UP000000268"/>
    </source>
</evidence>
<dbReference type="RefSeq" id="WP_012163052.1">
    <property type="nucleotide sequence ID" value="NC_009925.1"/>
</dbReference>
<organism evidence="1 2">
    <name type="scientific">Acaryochloris marina (strain MBIC 11017)</name>
    <dbReference type="NCBI Taxonomy" id="329726"/>
    <lineage>
        <taxon>Bacteria</taxon>
        <taxon>Bacillati</taxon>
        <taxon>Cyanobacteriota</taxon>
        <taxon>Cyanophyceae</taxon>
        <taxon>Acaryochloridales</taxon>
        <taxon>Acaryochloridaceae</taxon>
        <taxon>Acaryochloris</taxon>
    </lineage>
</organism>
<keyword evidence="2" id="KW-1185">Reference proteome</keyword>
<dbReference type="eggNOG" id="ENOG502ZQKW">
    <property type="taxonomic scope" value="Bacteria"/>
</dbReference>
<accession>B0C6N9</accession>
<dbReference type="Proteomes" id="UP000000268">
    <property type="component" value="Chromosome"/>
</dbReference>
<dbReference type="OrthoDB" id="582856at2"/>
<reference evidence="1 2" key="1">
    <citation type="journal article" date="2008" name="Proc. Natl. Acad. Sci. U.S.A.">
        <title>Niche adaptation and genome expansion in the chlorophyll d-producing cyanobacterium Acaryochloris marina.</title>
        <authorList>
            <person name="Swingley W.D."/>
            <person name="Chen M."/>
            <person name="Cheung P.C."/>
            <person name="Conrad A.L."/>
            <person name="Dejesa L.C."/>
            <person name="Hao J."/>
            <person name="Honchak B.M."/>
            <person name="Karbach L.E."/>
            <person name="Kurdoglu A."/>
            <person name="Lahiri S."/>
            <person name="Mastrian S.D."/>
            <person name="Miyashita H."/>
            <person name="Page L."/>
            <person name="Ramakrishna P."/>
            <person name="Satoh S."/>
            <person name="Sattley W.M."/>
            <person name="Shimada Y."/>
            <person name="Taylor H.L."/>
            <person name="Tomo T."/>
            <person name="Tsuchiya T."/>
            <person name="Wang Z.T."/>
            <person name="Raymond J."/>
            <person name="Mimuro M."/>
            <person name="Blankenship R.E."/>
            <person name="Touchman J.W."/>
        </authorList>
    </citation>
    <scope>NUCLEOTIDE SEQUENCE [LARGE SCALE GENOMIC DNA]</scope>
    <source>
        <strain evidence="2">MBIC 11017</strain>
    </source>
</reference>
<dbReference type="EMBL" id="CP000828">
    <property type="protein sequence ID" value="ABW27595.1"/>
    <property type="molecule type" value="Genomic_DNA"/>
</dbReference>
<evidence type="ECO:0000313" key="1">
    <source>
        <dbReference type="EMBL" id="ABW27595.1"/>
    </source>
</evidence>